<evidence type="ECO:0000313" key="1">
    <source>
        <dbReference type="EMBL" id="SVE61038.1"/>
    </source>
</evidence>
<dbReference type="AlphaFoldDB" id="A0A383EY40"/>
<protein>
    <recommendedName>
        <fullName evidence="2">DUF1800 domain-containing protein</fullName>
    </recommendedName>
</protein>
<gene>
    <name evidence="1" type="ORF">METZ01_LOCUS513892</name>
</gene>
<sequence>MTTAAKKHKREDVAVMAHLLRRAGFGATCDQIDQYLDRGYEETVEYLLNPVAGKPEDEDLLDRYFIASVEARSVTHADPQWSWRLATSEKPLEEKIALFWHSLLAVGGIKLDHGLEMLTEIELFRRVGLGKFQTILSE</sequence>
<dbReference type="Pfam" id="PF08811">
    <property type="entry name" value="DUF1800"/>
    <property type="match status" value="1"/>
</dbReference>
<feature type="non-terminal residue" evidence="1">
    <location>
        <position position="138"/>
    </location>
</feature>
<dbReference type="InterPro" id="IPR014917">
    <property type="entry name" value="DUF1800"/>
</dbReference>
<organism evidence="1">
    <name type="scientific">marine metagenome</name>
    <dbReference type="NCBI Taxonomy" id="408172"/>
    <lineage>
        <taxon>unclassified sequences</taxon>
        <taxon>metagenomes</taxon>
        <taxon>ecological metagenomes</taxon>
    </lineage>
</organism>
<dbReference type="EMBL" id="UINC01229360">
    <property type="protein sequence ID" value="SVE61038.1"/>
    <property type="molecule type" value="Genomic_DNA"/>
</dbReference>
<reference evidence="1" key="1">
    <citation type="submission" date="2018-05" db="EMBL/GenBank/DDBJ databases">
        <authorList>
            <person name="Lanie J.A."/>
            <person name="Ng W.-L."/>
            <person name="Kazmierczak K.M."/>
            <person name="Andrzejewski T.M."/>
            <person name="Davidsen T.M."/>
            <person name="Wayne K.J."/>
            <person name="Tettelin H."/>
            <person name="Glass J.I."/>
            <person name="Rusch D."/>
            <person name="Podicherti R."/>
            <person name="Tsui H.-C.T."/>
            <person name="Winkler M.E."/>
        </authorList>
    </citation>
    <scope>NUCLEOTIDE SEQUENCE</scope>
</reference>
<proteinExistence type="predicted"/>
<name>A0A383EY40_9ZZZZ</name>
<evidence type="ECO:0008006" key="2">
    <source>
        <dbReference type="Google" id="ProtNLM"/>
    </source>
</evidence>
<accession>A0A383EY40</accession>